<dbReference type="InterPro" id="IPR032710">
    <property type="entry name" value="NTF2-like_dom_sf"/>
</dbReference>
<dbReference type="AlphaFoldDB" id="A0A852TVN1"/>
<protein>
    <recommendedName>
        <fullName evidence="3">DUF4440 domain-containing protein</fullName>
    </recommendedName>
</protein>
<keyword evidence="2" id="KW-1185">Reference proteome</keyword>
<evidence type="ECO:0000313" key="1">
    <source>
        <dbReference type="EMBL" id="NYE47455.1"/>
    </source>
</evidence>
<proteinExistence type="predicted"/>
<evidence type="ECO:0008006" key="3">
    <source>
        <dbReference type="Google" id="ProtNLM"/>
    </source>
</evidence>
<name>A0A852TVN1_9ACTN</name>
<organism evidence="1 2">
    <name type="scientific">Spinactinospora alkalitolerans</name>
    <dbReference type="NCBI Taxonomy" id="687207"/>
    <lineage>
        <taxon>Bacteria</taxon>
        <taxon>Bacillati</taxon>
        <taxon>Actinomycetota</taxon>
        <taxon>Actinomycetes</taxon>
        <taxon>Streptosporangiales</taxon>
        <taxon>Nocardiopsidaceae</taxon>
        <taxon>Spinactinospora</taxon>
    </lineage>
</organism>
<dbReference type="EMBL" id="JACCCC010000001">
    <property type="protein sequence ID" value="NYE47455.1"/>
    <property type="molecule type" value="Genomic_DNA"/>
</dbReference>
<sequence length="68" mass="7734">MEIRDARVLTADGGLVVAVYEEHQRTDEPHSARRSTAVFVRDPAARHGLRWRHPHETWISPPSARPSP</sequence>
<dbReference type="SUPFAM" id="SSF54427">
    <property type="entry name" value="NTF2-like"/>
    <property type="match status" value="1"/>
</dbReference>
<comment type="caution">
    <text evidence="1">The sequence shown here is derived from an EMBL/GenBank/DDBJ whole genome shotgun (WGS) entry which is preliminary data.</text>
</comment>
<dbReference type="RefSeq" id="WP_179643394.1">
    <property type="nucleotide sequence ID" value="NZ_BAAAYY010000015.1"/>
</dbReference>
<evidence type="ECO:0000313" key="2">
    <source>
        <dbReference type="Proteomes" id="UP000589036"/>
    </source>
</evidence>
<gene>
    <name evidence="1" type="ORF">HDA32_002575</name>
</gene>
<accession>A0A852TVN1</accession>
<dbReference type="Gene3D" id="3.10.450.50">
    <property type="match status" value="1"/>
</dbReference>
<dbReference type="Proteomes" id="UP000589036">
    <property type="component" value="Unassembled WGS sequence"/>
</dbReference>
<reference evidence="1 2" key="1">
    <citation type="submission" date="2020-07" db="EMBL/GenBank/DDBJ databases">
        <title>Sequencing the genomes of 1000 actinobacteria strains.</title>
        <authorList>
            <person name="Klenk H.-P."/>
        </authorList>
    </citation>
    <scope>NUCLEOTIDE SEQUENCE [LARGE SCALE GENOMIC DNA]</scope>
    <source>
        <strain evidence="1 2">CXB654</strain>
    </source>
</reference>